<dbReference type="InterPro" id="IPR023148">
    <property type="entry name" value="tRNA_m1G_MeTrfase_C_sf"/>
</dbReference>
<keyword evidence="10 15" id="KW-0949">S-adenosyl-L-methionine</keyword>
<reference evidence="17 18" key="1">
    <citation type="submission" date="2021-02" db="EMBL/GenBank/DDBJ databases">
        <title>Complete Genome Sequence of Arcanobacterium phocisimile strain DSM 26142T from a harbour seal.</title>
        <authorList>
            <person name="Borowiak M."/>
            <person name="Alssahen M."/>
            <person name="Malorny B."/>
            <person name="Laemmler C."/>
            <person name="Siebert U."/>
            <person name="Ploetz M."/>
            <person name="Abdulmawjood A."/>
        </authorList>
    </citation>
    <scope>NUCLEOTIDE SEQUENCE [LARGE SCALE GENOMIC DNA]</scope>
    <source>
        <strain evidence="17 18">DSM 26142</strain>
    </source>
</reference>
<dbReference type="EC" id="2.1.1.228" evidence="5 15"/>
<feature type="binding site" evidence="15">
    <location>
        <begin position="140"/>
        <end position="145"/>
    </location>
    <ligand>
        <name>S-adenosyl-L-methionine</name>
        <dbReference type="ChEBI" id="CHEBI:59789"/>
    </ligand>
</feature>
<evidence type="ECO:0000256" key="12">
    <source>
        <dbReference type="ARBA" id="ARBA00029736"/>
    </source>
</evidence>
<dbReference type="InterPro" id="IPR016009">
    <property type="entry name" value="tRNA_MeTrfase_TRMD/TRM10"/>
</dbReference>
<dbReference type="InterPro" id="IPR000182">
    <property type="entry name" value="GNAT_dom"/>
</dbReference>
<dbReference type="NCBIfam" id="NF000648">
    <property type="entry name" value="PRK00026.1"/>
    <property type="match status" value="1"/>
</dbReference>
<keyword evidence="11 15" id="KW-0819">tRNA processing</keyword>
<dbReference type="Pfam" id="PF01746">
    <property type="entry name" value="tRNA_m1G_MT"/>
    <property type="match status" value="1"/>
</dbReference>
<comment type="subunit">
    <text evidence="4 15">Homodimer.</text>
</comment>
<keyword evidence="8 15" id="KW-0489">Methyltransferase</keyword>
<evidence type="ECO:0000256" key="11">
    <source>
        <dbReference type="ARBA" id="ARBA00022694"/>
    </source>
</evidence>
<dbReference type="PROSITE" id="PS51186">
    <property type="entry name" value="GNAT"/>
    <property type="match status" value="1"/>
</dbReference>
<dbReference type="PANTHER" id="PTHR46417:SF1">
    <property type="entry name" value="TRNA (GUANINE-N(1)-)-METHYLTRANSFERASE"/>
    <property type="match status" value="1"/>
</dbReference>
<evidence type="ECO:0000313" key="18">
    <source>
        <dbReference type="Proteomes" id="UP000602653"/>
    </source>
</evidence>
<accession>A0ABX7IIY0</accession>
<comment type="subcellular location">
    <subcellularLocation>
        <location evidence="2 15">Cytoplasm</location>
    </subcellularLocation>
</comment>
<dbReference type="GO" id="GO:0052906">
    <property type="term" value="F:tRNA (guanine(37)-N1)-methyltransferase activity"/>
    <property type="evidence" value="ECO:0007669"/>
    <property type="project" value="UniProtKB-EC"/>
</dbReference>
<dbReference type="InterPro" id="IPR002649">
    <property type="entry name" value="tRNA_m1G_MeTrfase_TrmD"/>
</dbReference>
<evidence type="ECO:0000256" key="5">
    <source>
        <dbReference type="ARBA" id="ARBA00012807"/>
    </source>
</evidence>
<comment type="function">
    <text evidence="1 15">Specifically methylates guanosine-37 in various tRNAs.</text>
</comment>
<feature type="binding site" evidence="15">
    <location>
        <position position="114"/>
    </location>
    <ligand>
        <name>S-adenosyl-L-methionine</name>
        <dbReference type="ChEBI" id="CHEBI:59789"/>
    </ligand>
</feature>
<dbReference type="EMBL" id="CP070228">
    <property type="protein sequence ID" value="QRV02685.1"/>
    <property type="molecule type" value="Genomic_DNA"/>
</dbReference>
<evidence type="ECO:0000256" key="3">
    <source>
        <dbReference type="ARBA" id="ARBA00007630"/>
    </source>
</evidence>
<evidence type="ECO:0000256" key="7">
    <source>
        <dbReference type="ARBA" id="ARBA00022490"/>
    </source>
</evidence>
<dbReference type="PANTHER" id="PTHR46417">
    <property type="entry name" value="TRNA (GUANINE-N(1)-)-METHYLTRANSFERASE"/>
    <property type="match status" value="1"/>
</dbReference>
<keyword evidence="9 15" id="KW-0808">Transferase</keyword>
<evidence type="ECO:0000256" key="10">
    <source>
        <dbReference type="ARBA" id="ARBA00022691"/>
    </source>
</evidence>
<keyword evidence="18" id="KW-1185">Reference proteome</keyword>
<evidence type="ECO:0000256" key="9">
    <source>
        <dbReference type="ARBA" id="ARBA00022679"/>
    </source>
</evidence>
<dbReference type="Gene3D" id="3.40.630.30">
    <property type="match status" value="1"/>
</dbReference>
<dbReference type="Pfam" id="PF00583">
    <property type="entry name" value="Acetyltransf_1"/>
    <property type="match status" value="1"/>
</dbReference>
<proteinExistence type="inferred from homology"/>
<dbReference type="SUPFAM" id="SSF55729">
    <property type="entry name" value="Acyl-CoA N-acyltransferases (Nat)"/>
    <property type="match status" value="1"/>
</dbReference>
<dbReference type="InterPro" id="IPR029026">
    <property type="entry name" value="tRNA_m1G_MTases_N"/>
</dbReference>
<evidence type="ECO:0000259" key="16">
    <source>
        <dbReference type="PROSITE" id="PS51186"/>
    </source>
</evidence>
<evidence type="ECO:0000256" key="6">
    <source>
        <dbReference type="ARBA" id="ARBA00014679"/>
    </source>
</evidence>
<dbReference type="InterPro" id="IPR029028">
    <property type="entry name" value="Alpha/beta_knot_MTases"/>
</dbReference>
<sequence>MRIDIMTVFPEFFSVLDVSLVGKARQRGLLSIDVHDVRDWTTDVHRTVDDTPFGGGAGMVMKPDVWGRAIDDVRSYTDAQATCVLAIPTPSGEPLTQQKCYELAQADHMIIACGRYEGIDSRVAQYYAEQPNVVVYEYSLGDYVLNGGEVAATALVEAVGRLVPGMVGNPQSLVEESHGAAGLLEYPVYTRPAEFRGIEVPEVLTSGNHGAVDRWRRDRALERTAQRRPDMIARLTDLDKKDCAVLVRYGWIRPAKTTAPVRQVTLRTATDNDVERLVALAAATFPDACPRYLPEEAIAEHVRMYLSPEQFRDWLRDPHAVVVVAEMDYELIGYSVTLTGADAAREPGAPQVSETESLAYLSKFYLERSWRGSGLARLLMNATITHTTEIAPNDRETLLWVGTSETNRRAIKAYKKAGFTTYGKRIFVVGDVDNTDVTLVRSLNLAE</sequence>
<name>A0ABX7IIY0_9ACTO</name>
<dbReference type="Gene3D" id="1.10.1270.20">
    <property type="entry name" value="tRNA(m1g37)methyltransferase, domain 2"/>
    <property type="match status" value="1"/>
</dbReference>
<evidence type="ECO:0000256" key="4">
    <source>
        <dbReference type="ARBA" id="ARBA00011738"/>
    </source>
</evidence>
<dbReference type="Proteomes" id="UP000602653">
    <property type="component" value="Chromosome"/>
</dbReference>
<evidence type="ECO:0000256" key="2">
    <source>
        <dbReference type="ARBA" id="ARBA00004496"/>
    </source>
</evidence>
<comment type="similarity">
    <text evidence="3 15">Belongs to the RNA methyltransferase TrmD family.</text>
</comment>
<dbReference type="GO" id="GO:0032259">
    <property type="term" value="P:methylation"/>
    <property type="evidence" value="ECO:0007669"/>
    <property type="project" value="UniProtKB-KW"/>
</dbReference>
<dbReference type="Gene3D" id="3.40.1280.10">
    <property type="match status" value="1"/>
</dbReference>
<evidence type="ECO:0000256" key="13">
    <source>
        <dbReference type="ARBA" id="ARBA00033392"/>
    </source>
</evidence>
<feature type="domain" description="N-acetyltransferase" evidence="16">
    <location>
        <begin position="264"/>
        <end position="444"/>
    </location>
</feature>
<evidence type="ECO:0000313" key="17">
    <source>
        <dbReference type="EMBL" id="QRV02685.1"/>
    </source>
</evidence>
<dbReference type="HAMAP" id="MF_00605">
    <property type="entry name" value="TrmD"/>
    <property type="match status" value="1"/>
</dbReference>
<dbReference type="SUPFAM" id="SSF75217">
    <property type="entry name" value="alpha/beta knot"/>
    <property type="match status" value="1"/>
</dbReference>
<keyword evidence="7 15" id="KW-0963">Cytoplasm</keyword>
<dbReference type="InterPro" id="IPR016181">
    <property type="entry name" value="Acyl_CoA_acyltransferase"/>
</dbReference>
<evidence type="ECO:0000256" key="1">
    <source>
        <dbReference type="ARBA" id="ARBA00002634"/>
    </source>
</evidence>
<dbReference type="NCBIfam" id="TIGR00088">
    <property type="entry name" value="trmD"/>
    <property type="match status" value="1"/>
</dbReference>
<evidence type="ECO:0000256" key="15">
    <source>
        <dbReference type="HAMAP-Rule" id="MF_00605"/>
    </source>
</evidence>
<dbReference type="CDD" id="cd04301">
    <property type="entry name" value="NAT_SF"/>
    <property type="match status" value="1"/>
</dbReference>
<organism evidence="17 18">
    <name type="scientific">Arcanobacterium phocisimile</name>
    <dbReference type="NCBI Taxonomy" id="1302235"/>
    <lineage>
        <taxon>Bacteria</taxon>
        <taxon>Bacillati</taxon>
        <taxon>Actinomycetota</taxon>
        <taxon>Actinomycetes</taxon>
        <taxon>Actinomycetales</taxon>
        <taxon>Actinomycetaceae</taxon>
        <taxon>Arcanobacterium</taxon>
    </lineage>
</organism>
<evidence type="ECO:0000256" key="8">
    <source>
        <dbReference type="ARBA" id="ARBA00022603"/>
    </source>
</evidence>
<evidence type="ECO:0000256" key="14">
    <source>
        <dbReference type="ARBA" id="ARBA00047783"/>
    </source>
</evidence>
<dbReference type="CDD" id="cd18080">
    <property type="entry name" value="TrmD-like"/>
    <property type="match status" value="1"/>
</dbReference>
<gene>
    <name evidence="15 17" type="primary">trmD</name>
    <name evidence="17" type="ORF">JTE88_02815</name>
</gene>
<dbReference type="RefSeq" id="WP_204425238.1">
    <property type="nucleotide sequence ID" value="NZ_CP070228.1"/>
</dbReference>
<protein>
    <recommendedName>
        <fullName evidence="6 15">tRNA (guanine-N(1)-)-methyltransferase</fullName>
        <ecNumber evidence="5 15">2.1.1.228</ecNumber>
    </recommendedName>
    <alternativeName>
        <fullName evidence="12 15">M1G-methyltransferase</fullName>
    </alternativeName>
    <alternativeName>
        <fullName evidence="13 15">tRNA [GM37] methyltransferase</fullName>
    </alternativeName>
</protein>
<comment type="catalytic activity">
    <reaction evidence="14 15">
        <text>guanosine(37) in tRNA + S-adenosyl-L-methionine = N(1)-methylguanosine(37) in tRNA + S-adenosyl-L-homocysteine + H(+)</text>
        <dbReference type="Rhea" id="RHEA:36899"/>
        <dbReference type="Rhea" id="RHEA-COMP:10145"/>
        <dbReference type="Rhea" id="RHEA-COMP:10147"/>
        <dbReference type="ChEBI" id="CHEBI:15378"/>
        <dbReference type="ChEBI" id="CHEBI:57856"/>
        <dbReference type="ChEBI" id="CHEBI:59789"/>
        <dbReference type="ChEBI" id="CHEBI:73542"/>
        <dbReference type="ChEBI" id="CHEBI:74269"/>
        <dbReference type="EC" id="2.1.1.228"/>
    </reaction>
</comment>